<dbReference type="GO" id="GO:0046872">
    <property type="term" value="F:metal ion binding"/>
    <property type="evidence" value="ECO:0007669"/>
    <property type="project" value="UniProtKB-KW"/>
</dbReference>
<keyword evidence="8" id="KW-0812">Transmembrane</keyword>
<evidence type="ECO:0000256" key="6">
    <source>
        <dbReference type="ARBA" id="ARBA00022516"/>
    </source>
</evidence>
<dbReference type="GO" id="GO:0006661">
    <property type="term" value="P:phosphatidylinositol biosynthetic process"/>
    <property type="evidence" value="ECO:0007669"/>
    <property type="project" value="TreeGrafter"/>
</dbReference>
<comment type="similarity">
    <text evidence="4 18 19">Belongs to the CDP-alcohol phosphatidyltransferase class-I family.</text>
</comment>
<dbReference type="FunFam" id="1.20.120.1760:FF:000003">
    <property type="entry name" value="CDP-diacylglycerol--inositol 3-phosphatidyltransferase"/>
    <property type="match status" value="1"/>
</dbReference>
<dbReference type="Proteomes" id="UP001152795">
    <property type="component" value="Unassembled WGS sequence"/>
</dbReference>
<keyword evidence="15" id="KW-0464">Manganese</keyword>
<dbReference type="PIRSF" id="PIRSF000848">
    <property type="entry name" value="CDP_diag_ino_3_P"/>
    <property type="match status" value="1"/>
</dbReference>
<proteinExistence type="inferred from homology"/>
<evidence type="ECO:0000256" key="5">
    <source>
        <dbReference type="ARBA" id="ARBA00013212"/>
    </source>
</evidence>
<evidence type="ECO:0000256" key="16">
    <source>
        <dbReference type="ARBA" id="ARBA00023264"/>
    </source>
</evidence>
<dbReference type="Gene3D" id="1.20.120.1760">
    <property type="match status" value="1"/>
</dbReference>
<dbReference type="EMBL" id="CACRXK020004175">
    <property type="protein sequence ID" value="CAB4001771.1"/>
    <property type="molecule type" value="Genomic_DNA"/>
</dbReference>
<dbReference type="PANTHER" id="PTHR15362:SF4">
    <property type="entry name" value="CDP-DIACYLGLYCEROL--INOSITOL 3-PHOSPHATIDYLTRANSFERASE"/>
    <property type="match status" value="1"/>
</dbReference>
<dbReference type="InterPro" id="IPR048254">
    <property type="entry name" value="CDP_ALCOHOL_P_TRANSF_CS"/>
</dbReference>
<keyword evidence="12 18" id="KW-0443">Lipid metabolism</keyword>
<evidence type="ECO:0000256" key="17">
    <source>
        <dbReference type="ARBA" id="ARBA00070582"/>
    </source>
</evidence>
<evidence type="ECO:0000256" key="7">
    <source>
        <dbReference type="ARBA" id="ARBA00022679"/>
    </source>
</evidence>
<comment type="cofactor">
    <cofactor evidence="2">
        <name>Mg(2+)</name>
        <dbReference type="ChEBI" id="CHEBI:18420"/>
    </cofactor>
</comment>
<dbReference type="GO" id="GO:0016020">
    <property type="term" value="C:membrane"/>
    <property type="evidence" value="ECO:0007669"/>
    <property type="project" value="UniProtKB-SubCell"/>
</dbReference>
<keyword evidence="6 18" id="KW-0444">Lipid biosynthesis</keyword>
<comment type="caution">
    <text evidence="20">The sequence shown here is derived from an EMBL/GenBank/DDBJ whole genome shotgun (WGS) entry which is preliminary data.</text>
</comment>
<keyword evidence="10" id="KW-0460">Magnesium</keyword>
<dbReference type="InterPro" id="IPR014387">
    <property type="entry name" value="CDP_diag_ino_3_P_euk"/>
</dbReference>
<keyword evidence="13 18" id="KW-0472">Membrane</keyword>
<keyword evidence="21" id="KW-1185">Reference proteome</keyword>
<keyword evidence="7 18" id="KW-0808">Transferase</keyword>
<keyword evidence="14 18" id="KW-0594">Phospholipid biosynthesis</keyword>
<evidence type="ECO:0000256" key="3">
    <source>
        <dbReference type="ARBA" id="ARBA00004141"/>
    </source>
</evidence>
<evidence type="ECO:0000256" key="12">
    <source>
        <dbReference type="ARBA" id="ARBA00023098"/>
    </source>
</evidence>
<organism evidence="20 21">
    <name type="scientific">Paramuricea clavata</name>
    <name type="common">Red gorgonian</name>
    <name type="synonym">Violescent sea-whip</name>
    <dbReference type="NCBI Taxonomy" id="317549"/>
    <lineage>
        <taxon>Eukaryota</taxon>
        <taxon>Metazoa</taxon>
        <taxon>Cnidaria</taxon>
        <taxon>Anthozoa</taxon>
        <taxon>Octocorallia</taxon>
        <taxon>Malacalcyonacea</taxon>
        <taxon>Plexauridae</taxon>
        <taxon>Paramuricea</taxon>
    </lineage>
</organism>
<evidence type="ECO:0000256" key="18">
    <source>
        <dbReference type="PIRNR" id="PIRNR000848"/>
    </source>
</evidence>
<sequence>MTENVFLFVPNLIGYSRIILAFVSFYYMADSPVIFTVCYLLSALLDAFDGHFARLLSQTSKFGAMLDMLTDRCATTCLMVMLSEFFPSYRIVFQFLISLDISSHWLHMYSSLIKGDQSHKISTNFFLRLYYTSRPVLFIMCSGNELFFVALYFIHFSYGPTVFTVNNTPVGLWSLLAYINFPIFFVKQLISMLHLVTASQDVVAYDVAERRKSNS</sequence>
<dbReference type="InterPro" id="IPR000462">
    <property type="entry name" value="CDP-OH_P_trans"/>
</dbReference>
<keyword evidence="9" id="KW-0479">Metal-binding</keyword>
<comment type="catalytic activity">
    <reaction evidence="18">
        <text>a CDP-1,2-diacyl-sn-glycerol + myo-inositol = a 1,2-diacyl-sn-glycero-3-phospho-(1D-myo-inositol) + CMP + H(+)</text>
        <dbReference type="Rhea" id="RHEA:11580"/>
        <dbReference type="ChEBI" id="CHEBI:15378"/>
        <dbReference type="ChEBI" id="CHEBI:17268"/>
        <dbReference type="ChEBI" id="CHEBI:57880"/>
        <dbReference type="ChEBI" id="CHEBI:58332"/>
        <dbReference type="ChEBI" id="CHEBI:60377"/>
        <dbReference type="EC" id="2.7.8.11"/>
    </reaction>
</comment>
<evidence type="ECO:0000256" key="14">
    <source>
        <dbReference type="ARBA" id="ARBA00023209"/>
    </source>
</evidence>
<evidence type="ECO:0000256" key="15">
    <source>
        <dbReference type="ARBA" id="ARBA00023211"/>
    </source>
</evidence>
<evidence type="ECO:0000256" key="9">
    <source>
        <dbReference type="ARBA" id="ARBA00022723"/>
    </source>
</evidence>
<evidence type="ECO:0000256" key="4">
    <source>
        <dbReference type="ARBA" id="ARBA00010441"/>
    </source>
</evidence>
<dbReference type="OrthoDB" id="10251079at2759"/>
<dbReference type="GO" id="GO:0003881">
    <property type="term" value="F:CDP-diacylglycerol-inositol 3-phosphatidyltransferase activity"/>
    <property type="evidence" value="ECO:0007669"/>
    <property type="project" value="UniProtKB-UniRule"/>
</dbReference>
<name>A0A6S7I503_PARCT</name>
<reference evidence="20" key="1">
    <citation type="submission" date="2020-04" db="EMBL/GenBank/DDBJ databases">
        <authorList>
            <person name="Alioto T."/>
            <person name="Alioto T."/>
            <person name="Gomez Garrido J."/>
        </authorList>
    </citation>
    <scope>NUCLEOTIDE SEQUENCE</scope>
    <source>
        <strain evidence="20">A484AB</strain>
    </source>
</reference>
<accession>A0A6S7I503</accession>
<protein>
    <recommendedName>
        <fullName evidence="17 18">CDP-diacylglycerol--inositol 3-phosphatidyltransferase</fullName>
        <ecNumber evidence="5 18">2.7.8.11</ecNumber>
    </recommendedName>
</protein>
<dbReference type="Pfam" id="PF01066">
    <property type="entry name" value="CDP-OH_P_transf"/>
    <property type="match status" value="1"/>
</dbReference>
<evidence type="ECO:0000256" key="11">
    <source>
        <dbReference type="ARBA" id="ARBA00022989"/>
    </source>
</evidence>
<evidence type="ECO:0000256" key="13">
    <source>
        <dbReference type="ARBA" id="ARBA00023136"/>
    </source>
</evidence>
<keyword evidence="16 18" id="KW-1208">Phospholipid metabolism</keyword>
<evidence type="ECO:0000256" key="10">
    <source>
        <dbReference type="ARBA" id="ARBA00022842"/>
    </source>
</evidence>
<dbReference type="AlphaFoldDB" id="A0A6S7I503"/>
<evidence type="ECO:0000256" key="1">
    <source>
        <dbReference type="ARBA" id="ARBA00001936"/>
    </source>
</evidence>
<comment type="cofactor">
    <cofactor evidence="1">
        <name>Mn(2+)</name>
        <dbReference type="ChEBI" id="CHEBI:29035"/>
    </cofactor>
</comment>
<dbReference type="PROSITE" id="PS00379">
    <property type="entry name" value="CDP_ALCOHOL_P_TRANSF"/>
    <property type="match status" value="1"/>
</dbReference>
<dbReference type="PANTHER" id="PTHR15362">
    <property type="entry name" value="PHOSPHATIDYLINOSITOL SYNTHASE"/>
    <property type="match status" value="1"/>
</dbReference>
<dbReference type="InterPro" id="IPR043130">
    <property type="entry name" value="CDP-OH_PTrfase_TM_dom"/>
</dbReference>
<dbReference type="GO" id="GO:0005794">
    <property type="term" value="C:Golgi apparatus"/>
    <property type="evidence" value="ECO:0007669"/>
    <property type="project" value="TreeGrafter"/>
</dbReference>
<dbReference type="EC" id="2.7.8.11" evidence="5 18"/>
<evidence type="ECO:0000256" key="2">
    <source>
        <dbReference type="ARBA" id="ARBA00001946"/>
    </source>
</evidence>
<keyword evidence="11" id="KW-1133">Transmembrane helix</keyword>
<comment type="subcellular location">
    <subcellularLocation>
        <location evidence="3">Membrane</location>
        <topology evidence="3">Multi-pass membrane protein</topology>
    </subcellularLocation>
</comment>
<evidence type="ECO:0000256" key="19">
    <source>
        <dbReference type="RuleBase" id="RU003750"/>
    </source>
</evidence>
<evidence type="ECO:0000313" key="20">
    <source>
        <dbReference type="EMBL" id="CAB4001771.1"/>
    </source>
</evidence>
<evidence type="ECO:0000256" key="8">
    <source>
        <dbReference type="ARBA" id="ARBA00022692"/>
    </source>
</evidence>
<evidence type="ECO:0000313" key="21">
    <source>
        <dbReference type="Proteomes" id="UP001152795"/>
    </source>
</evidence>
<gene>
    <name evidence="20" type="ORF">PACLA_8A015557</name>
</gene>